<evidence type="ECO:0000256" key="7">
    <source>
        <dbReference type="ARBA" id="ARBA00023180"/>
    </source>
</evidence>
<comment type="caution">
    <text evidence="12">The sequence shown here is derived from an EMBL/GenBank/DDBJ whole genome shotgun (WGS) entry which is preliminary data.</text>
</comment>
<keyword evidence="13" id="KW-1185">Reference proteome</keyword>
<keyword evidence="6" id="KW-1015">Disulfide bond</keyword>
<dbReference type="Proteomes" id="UP001454036">
    <property type="component" value="Unassembled WGS sequence"/>
</dbReference>
<dbReference type="Pfam" id="PF07983">
    <property type="entry name" value="X8"/>
    <property type="match status" value="1"/>
</dbReference>
<dbReference type="InterPro" id="IPR012946">
    <property type="entry name" value="X8"/>
</dbReference>
<evidence type="ECO:0000256" key="9">
    <source>
        <dbReference type="SAM" id="MobiDB-lite"/>
    </source>
</evidence>
<keyword evidence="7" id="KW-0325">Glycoprotein</keyword>
<dbReference type="SMART" id="SM00768">
    <property type="entry name" value="X8"/>
    <property type="match status" value="1"/>
</dbReference>
<comment type="subcellular location">
    <subcellularLocation>
        <location evidence="1">Cell membrane</location>
        <topology evidence="1">Lipid-anchor</topology>
        <topology evidence="1">GPI-anchor</topology>
    </subcellularLocation>
</comment>
<feature type="region of interest" description="Disordered" evidence="9">
    <location>
        <begin position="214"/>
        <end position="276"/>
    </location>
</feature>
<evidence type="ECO:0000259" key="11">
    <source>
        <dbReference type="SMART" id="SM00768"/>
    </source>
</evidence>
<organism evidence="12 13">
    <name type="scientific">Lithospermum erythrorhizon</name>
    <name type="common">Purple gromwell</name>
    <name type="synonym">Lithospermum officinale var. erythrorhizon</name>
    <dbReference type="NCBI Taxonomy" id="34254"/>
    <lineage>
        <taxon>Eukaryota</taxon>
        <taxon>Viridiplantae</taxon>
        <taxon>Streptophyta</taxon>
        <taxon>Embryophyta</taxon>
        <taxon>Tracheophyta</taxon>
        <taxon>Spermatophyta</taxon>
        <taxon>Magnoliopsida</taxon>
        <taxon>eudicotyledons</taxon>
        <taxon>Gunneridae</taxon>
        <taxon>Pentapetalae</taxon>
        <taxon>asterids</taxon>
        <taxon>lamiids</taxon>
        <taxon>Boraginales</taxon>
        <taxon>Boraginaceae</taxon>
        <taxon>Boraginoideae</taxon>
        <taxon>Lithospermeae</taxon>
        <taxon>Lithospermum</taxon>
    </lineage>
</organism>
<keyword evidence="8" id="KW-0449">Lipoprotein</keyword>
<dbReference type="AlphaFoldDB" id="A0AAV3PB80"/>
<evidence type="ECO:0000256" key="1">
    <source>
        <dbReference type="ARBA" id="ARBA00004609"/>
    </source>
</evidence>
<keyword evidence="2" id="KW-1003">Cell membrane</keyword>
<evidence type="ECO:0000256" key="8">
    <source>
        <dbReference type="ARBA" id="ARBA00023288"/>
    </source>
</evidence>
<feature type="signal peptide" evidence="10">
    <location>
        <begin position="1"/>
        <end position="30"/>
    </location>
</feature>
<evidence type="ECO:0000256" key="4">
    <source>
        <dbReference type="ARBA" id="ARBA00022729"/>
    </source>
</evidence>
<feature type="chain" id="PRO_5043506418" description="X8 domain-containing protein" evidence="10">
    <location>
        <begin position="31"/>
        <end position="304"/>
    </location>
</feature>
<dbReference type="GO" id="GO:0098552">
    <property type="term" value="C:side of membrane"/>
    <property type="evidence" value="ECO:0007669"/>
    <property type="project" value="UniProtKB-KW"/>
</dbReference>
<reference evidence="12 13" key="1">
    <citation type="submission" date="2024-01" db="EMBL/GenBank/DDBJ databases">
        <title>The complete chloroplast genome sequence of Lithospermum erythrorhizon: insights into the phylogenetic relationship among Boraginaceae species and the maternal lineages of purple gromwells.</title>
        <authorList>
            <person name="Okada T."/>
            <person name="Watanabe K."/>
        </authorList>
    </citation>
    <scope>NUCLEOTIDE SEQUENCE [LARGE SCALE GENOMIC DNA]</scope>
</reference>
<evidence type="ECO:0000313" key="12">
    <source>
        <dbReference type="EMBL" id="GAA0148695.1"/>
    </source>
</evidence>
<name>A0AAV3PB80_LITER</name>
<keyword evidence="5" id="KW-0472">Membrane</keyword>
<evidence type="ECO:0000256" key="5">
    <source>
        <dbReference type="ARBA" id="ARBA00023136"/>
    </source>
</evidence>
<accession>A0AAV3PB80</accession>
<proteinExistence type="predicted"/>
<dbReference type="GO" id="GO:0009506">
    <property type="term" value="C:plasmodesma"/>
    <property type="evidence" value="ECO:0007669"/>
    <property type="project" value="UniProtKB-ARBA"/>
</dbReference>
<feature type="compositionally biased region" description="Low complexity" evidence="9">
    <location>
        <begin position="124"/>
        <end position="135"/>
    </location>
</feature>
<dbReference type="PANTHER" id="PTHR31044:SF132">
    <property type="entry name" value="BETA-1,3 GLUCANASE"/>
    <property type="match status" value="1"/>
</dbReference>
<dbReference type="InterPro" id="IPR044788">
    <property type="entry name" value="X8_dom_prot"/>
</dbReference>
<sequence length="304" mass="31793">MRISGAMNSRIYQFCIVLSFYLFFSDLCSADIPLFEPIRDASTMEDLENQVTFTSSESSAQLDDEGDVPIVNPTTPGSGMNPPTMDPPYMNPPTIFPPVTVPPVTTSPNVNPSPPATTQPVANPSPTTTAPTSSGGSWCIANPSASQTSLQVALDYACGYGGTDCSQIQPGASCFEPNTVKDHASFAFNDYYHKNPAPTSCAFGGAAQLTNTDPSHGNCKFPSSSGASPTPPMTAPPNPPLTPSITSPINPYTPAGPTGYGSEPTDFGSEPTGTPSGGMSVSYHQSLFSTKTCFMLLLAACIYI</sequence>
<dbReference type="FunFam" id="1.20.58.1040:FF:000001">
    <property type="entry name" value="Glucan endo-1,3-beta-glucosidase 4"/>
    <property type="match status" value="1"/>
</dbReference>
<dbReference type="EMBL" id="BAABME010017086">
    <property type="protein sequence ID" value="GAA0148695.1"/>
    <property type="molecule type" value="Genomic_DNA"/>
</dbReference>
<evidence type="ECO:0000256" key="2">
    <source>
        <dbReference type="ARBA" id="ARBA00022475"/>
    </source>
</evidence>
<feature type="region of interest" description="Disordered" evidence="9">
    <location>
        <begin position="102"/>
        <end position="135"/>
    </location>
</feature>
<feature type="domain" description="X8" evidence="11">
    <location>
        <begin position="137"/>
        <end position="221"/>
    </location>
</feature>
<evidence type="ECO:0000313" key="13">
    <source>
        <dbReference type="Proteomes" id="UP001454036"/>
    </source>
</evidence>
<dbReference type="PANTHER" id="PTHR31044">
    <property type="entry name" value="BETA-1,3 GLUCANASE"/>
    <property type="match status" value="1"/>
</dbReference>
<protein>
    <recommendedName>
        <fullName evidence="11">X8 domain-containing protein</fullName>
    </recommendedName>
</protein>
<evidence type="ECO:0000256" key="3">
    <source>
        <dbReference type="ARBA" id="ARBA00022622"/>
    </source>
</evidence>
<gene>
    <name evidence="12" type="ORF">LIER_36775</name>
</gene>
<dbReference type="GO" id="GO:0005886">
    <property type="term" value="C:plasma membrane"/>
    <property type="evidence" value="ECO:0007669"/>
    <property type="project" value="UniProtKB-SubCell"/>
</dbReference>
<feature type="compositionally biased region" description="Pro residues" evidence="9">
    <location>
        <begin position="229"/>
        <end position="242"/>
    </location>
</feature>
<evidence type="ECO:0000256" key="10">
    <source>
        <dbReference type="SAM" id="SignalP"/>
    </source>
</evidence>
<evidence type="ECO:0000256" key="6">
    <source>
        <dbReference type="ARBA" id="ARBA00023157"/>
    </source>
</evidence>
<keyword evidence="3" id="KW-0336">GPI-anchor</keyword>
<keyword evidence="4 10" id="KW-0732">Signal</keyword>
<dbReference type="Gene3D" id="1.20.58.1040">
    <property type="match status" value="1"/>
</dbReference>